<sequence>MMHSMIEREKYTGGMVIMAHQSSGGRLRLLKLCSLWQTMQRSHRQAMRQREHLDWRRKFVLRRRSCKNQRRRRGFHKVPLSFSMNG</sequence>
<keyword evidence="2" id="KW-1185">Reference proteome</keyword>
<reference evidence="1" key="1">
    <citation type="submission" date="2023-06" db="EMBL/GenBank/DDBJ databases">
        <title>Survivors Of The Sea: Transcriptome response of Skeletonema marinoi to long-term dormancy.</title>
        <authorList>
            <person name="Pinder M.I.M."/>
            <person name="Kourtchenko O."/>
            <person name="Robertson E.K."/>
            <person name="Larsson T."/>
            <person name="Maumus F."/>
            <person name="Osuna-Cruz C.M."/>
            <person name="Vancaester E."/>
            <person name="Stenow R."/>
            <person name="Vandepoele K."/>
            <person name="Ploug H."/>
            <person name="Bruchert V."/>
            <person name="Godhe A."/>
            <person name="Topel M."/>
        </authorList>
    </citation>
    <scope>NUCLEOTIDE SEQUENCE</scope>
    <source>
        <strain evidence="1">R05AC</strain>
    </source>
</reference>
<protein>
    <submittedName>
        <fullName evidence="1">Uncharacterized protein</fullName>
    </submittedName>
</protein>
<organism evidence="1 2">
    <name type="scientific">Skeletonema marinoi</name>
    <dbReference type="NCBI Taxonomy" id="267567"/>
    <lineage>
        <taxon>Eukaryota</taxon>
        <taxon>Sar</taxon>
        <taxon>Stramenopiles</taxon>
        <taxon>Ochrophyta</taxon>
        <taxon>Bacillariophyta</taxon>
        <taxon>Coscinodiscophyceae</taxon>
        <taxon>Thalassiosirophycidae</taxon>
        <taxon>Thalassiosirales</taxon>
        <taxon>Skeletonemataceae</taxon>
        <taxon>Skeletonema</taxon>
        <taxon>Skeletonema marinoi-dohrnii complex</taxon>
    </lineage>
</organism>
<gene>
    <name evidence="1" type="ORF">QTG54_004720</name>
</gene>
<dbReference type="AlphaFoldDB" id="A0AAD8YEY1"/>
<evidence type="ECO:0000313" key="1">
    <source>
        <dbReference type="EMBL" id="KAK1744187.1"/>
    </source>
</evidence>
<evidence type="ECO:0000313" key="2">
    <source>
        <dbReference type="Proteomes" id="UP001224775"/>
    </source>
</evidence>
<comment type="caution">
    <text evidence="1">The sequence shown here is derived from an EMBL/GenBank/DDBJ whole genome shotgun (WGS) entry which is preliminary data.</text>
</comment>
<proteinExistence type="predicted"/>
<dbReference type="EMBL" id="JATAAI010000007">
    <property type="protein sequence ID" value="KAK1744187.1"/>
    <property type="molecule type" value="Genomic_DNA"/>
</dbReference>
<dbReference type="Proteomes" id="UP001224775">
    <property type="component" value="Unassembled WGS sequence"/>
</dbReference>
<accession>A0AAD8YEY1</accession>
<name>A0AAD8YEY1_9STRA</name>